<dbReference type="AlphaFoldDB" id="A0A7Y3RLM0"/>
<protein>
    <submittedName>
        <fullName evidence="2">Uncharacterized protein</fullName>
    </submittedName>
</protein>
<feature type="transmembrane region" description="Helical" evidence="1">
    <location>
        <begin position="38"/>
        <end position="58"/>
    </location>
</feature>
<keyword evidence="1" id="KW-0812">Transmembrane</keyword>
<dbReference type="RefSeq" id="WP_173198337.1">
    <property type="nucleotide sequence ID" value="NZ_JABFCX010000002.1"/>
</dbReference>
<feature type="transmembrane region" description="Helical" evidence="1">
    <location>
        <begin position="107"/>
        <end position="132"/>
    </location>
</feature>
<reference evidence="2 3" key="1">
    <citation type="submission" date="2020-05" db="EMBL/GenBank/DDBJ databases">
        <title>Parvularcula mediterraneae sp. nov., isolated from polypropylene straw from shallow seawater of the seashore of Laganas in Zakynthos island, Greece.</title>
        <authorList>
            <person name="Szabo I."/>
            <person name="Al-Omari J."/>
            <person name="Rado J."/>
            <person name="Szerdahelyi G.S."/>
        </authorList>
    </citation>
    <scope>NUCLEOTIDE SEQUENCE [LARGE SCALE GENOMIC DNA]</scope>
    <source>
        <strain evidence="2 3">ZS-1/3</strain>
    </source>
</reference>
<dbReference type="Proteomes" id="UP000536835">
    <property type="component" value="Unassembled WGS sequence"/>
</dbReference>
<comment type="caution">
    <text evidence="2">The sequence shown here is derived from an EMBL/GenBank/DDBJ whole genome shotgun (WGS) entry which is preliminary data.</text>
</comment>
<name>A0A7Y3RLM0_9PROT</name>
<evidence type="ECO:0000256" key="1">
    <source>
        <dbReference type="SAM" id="Phobius"/>
    </source>
</evidence>
<feature type="transmembrane region" description="Helical" evidence="1">
    <location>
        <begin position="12"/>
        <end position="32"/>
    </location>
</feature>
<accession>A0A7Y3RLM0</accession>
<keyword evidence="1" id="KW-0472">Membrane</keyword>
<gene>
    <name evidence="2" type="ORF">HK107_08015</name>
</gene>
<keyword evidence="3" id="KW-1185">Reference proteome</keyword>
<dbReference type="EMBL" id="JABFCX010000002">
    <property type="protein sequence ID" value="NNU16264.1"/>
    <property type="molecule type" value="Genomic_DNA"/>
</dbReference>
<feature type="transmembrane region" description="Helical" evidence="1">
    <location>
        <begin position="65"/>
        <end position="87"/>
    </location>
</feature>
<evidence type="ECO:0000313" key="2">
    <source>
        <dbReference type="EMBL" id="NNU16264.1"/>
    </source>
</evidence>
<sequence length="147" mass="15156">MTLTGTDNGDKLLACIAAAFFGALPFLLTVVMAPAALVIGPLCFIIAVLIGYPLALGVEERFGLTLWRCVGAGAVIGTVPLVLLFGILRADAFFAQHGPQGLGSLAWHAVLGLRSVAAFTLAGASAGAGFWLTLRVLDHRRKAAALA</sequence>
<keyword evidence="1" id="KW-1133">Transmembrane helix</keyword>
<proteinExistence type="predicted"/>
<organism evidence="2 3">
    <name type="scientific">Parvularcula mediterranea</name>
    <dbReference type="NCBI Taxonomy" id="2732508"/>
    <lineage>
        <taxon>Bacteria</taxon>
        <taxon>Pseudomonadati</taxon>
        <taxon>Pseudomonadota</taxon>
        <taxon>Alphaproteobacteria</taxon>
        <taxon>Parvularculales</taxon>
        <taxon>Parvularculaceae</taxon>
        <taxon>Parvularcula</taxon>
    </lineage>
</organism>
<evidence type="ECO:0000313" key="3">
    <source>
        <dbReference type="Proteomes" id="UP000536835"/>
    </source>
</evidence>